<proteinExistence type="evidence at transcript level"/>
<protein>
    <submittedName>
        <fullName evidence="1">Uncharacterized protein</fullName>
    </submittedName>
</protein>
<reference evidence="1" key="1">
    <citation type="submission" date="2013-07" db="EMBL/GenBank/DDBJ databases">
        <authorList>
            <person name="Geib S."/>
        </authorList>
    </citation>
    <scope>NUCLEOTIDE SEQUENCE</scope>
</reference>
<dbReference type="AlphaFoldDB" id="W8CE79"/>
<reference evidence="1" key="2">
    <citation type="journal article" date="2014" name="BMC Genomics">
        <title>A genomic perspective to assessing quality of mass-reared SIT flies used in Mediterranean fruit fly (Ceratitis capitata) eradication in California.</title>
        <authorList>
            <person name="Calla B."/>
            <person name="Hall B."/>
            <person name="Hou S."/>
            <person name="Geib S.M."/>
        </authorList>
    </citation>
    <scope>NUCLEOTIDE SEQUENCE</scope>
</reference>
<organism evidence="1">
    <name type="scientific">Ceratitis capitata</name>
    <name type="common">Mediterranean fruit fly</name>
    <name type="synonym">Tephritis capitata</name>
    <dbReference type="NCBI Taxonomy" id="7213"/>
    <lineage>
        <taxon>Eukaryota</taxon>
        <taxon>Metazoa</taxon>
        <taxon>Ecdysozoa</taxon>
        <taxon>Arthropoda</taxon>
        <taxon>Hexapoda</taxon>
        <taxon>Insecta</taxon>
        <taxon>Pterygota</taxon>
        <taxon>Neoptera</taxon>
        <taxon>Endopterygota</taxon>
        <taxon>Diptera</taxon>
        <taxon>Brachycera</taxon>
        <taxon>Muscomorpha</taxon>
        <taxon>Tephritoidea</taxon>
        <taxon>Tephritidae</taxon>
        <taxon>Ceratitis</taxon>
        <taxon>Ceratitis</taxon>
    </lineage>
</organism>
<evidence type="ECO:0000313" key="1">
    <source>
        <dbReference type="EMBL" id="JAC05890.1"/>
    </source>
</evidence>
<name>W8CE79_CERCA</name>
<accession>W8CE79</accession>
<dbReference type="EMBL" id="GAMC01000666">
    <property type="protein sequence ID" value="JAC05890.1"/>
    <property type="molecule type" value="mRNA"/>
</dbReference>
<sequence length="107" mass="12677">MKQNQNKLPFPSRKMKRPQRIFRKRNVVRSMATQVNEIELDGTFESMCEDPDSCFDTYNQNVLLRKKQKYKNLFIAGHVPKTSSTTLCRPISYHFAPPTIHKQNRYI</sequence>